<comment type="caution">
    <text evidence="6">Lacks conserved residue(s) required for the propagation of feature annotation.</text>
</comment>
<dbReference type="Proteomes" id="UP000007800">
    <property type="component" value="Unassembled WGS sequence"/>
</dbReference>
<gene>
    <name evidence="8" type="ORF">Pmar_PMAR020281</name>
</gene>
<dbReference type="OrthoDB" id="430207at2759"/>
<feature type="compositionally biased region" description="Basic and acidic residues" evidence="7">
    <location>
        <begin position="195"/>
        <end position="207"/>
    </location>
</feature>
<sequence>MGSNTEAGFSRLLEQYREASEAMPLTMPDHGSLSECIPQVQCIQGPILIIIADVLAQFITGARTIDKRRCIRVALCQLVVFGPMTYFWYDVLLPSWGEYLPTTAHKVLVDQTLWCWTFLSTFFFIQSLAAGKSVAASVKAVQSNLGPALKANYCFWPMIQYVNMYYIPKHLRLLAMLIVNVPWTAFLCAIQNEKPAGDSKKAEEMVKKSKKNHRE</sequence>
<evidence type="ECO:0000256" key="7">
    <source>
        <dbReference type="SAM" id="MobiDB-lite"/>
    </source>
</evidence>
<feature type="region of interest" description="Disordered" evidence="7">
    <location>
        <begin position="195"/>
        <end position="215"/>
    </location>
</feature>
<dbReference type="PANTHER" id="PTHR11266">
    <property type="entry name" value="PEROXISOMAL MEMBRANE PROTEIN 2, PXMP2 MPV17"/>
    <property type="match status" value="1"/>
</dbReference>
<dbReference type="EMBL" id="GG685423">
    <property type="protein sequence ID" value="EEQ99824.1"/>
    <property type="molecule type" value="Genomic_DNA"/>
</dbReference>
<proteinExistence type="inferred from homology"/>
<evidence type="ECO:0000256" key="1">
    <source>
        <dbReference type="ARBA" id="ARBA00004141"/>
    </source>
</evidence>
<comment type="similarity">
    <text evidence="2 6">Belongs to the peroxisomal membrane protein PXMP2/4 family.</text>
</comment>
<keyword evidence="5 6" id="KW-0472">Membrane</keyword>
<organism evidence="9">
    <name type="scientific">Perkinsus marinus (strain ATCC 50983 / TXsc)</name>
    <dbReference type="NCBI Taxonomy" id="423536"/>
    <lineage>
        <taxon>Eukaryota</taxon>
        <taxon>Sar</taxon>
        <taxon>Alveolata</taxon>
        <taxon>Perkinsozoa</taxon>
        <taxon>Perkinsea</taxon>
        <taxon>Perkinsida</taxon>
        <taxon>Perkinsidae</taxon>
        <taxon>Perkinsus</taxon>
    </lineage>
</organism>
<evidence type="ECO:0000256" key="3">
    <source>
        <dbReference type="ARBA" id="ARBA00022692"/>
    </source>
</evidence>
<feature type="transmembrane region" description="Helical" evidence="6">
    <location>
        <begin position="70"/>
        <end position="89"/>
    </location>
</feature>
<dbReference type="AlphaFoldDB" id="C5LU26"/>
<keyword evidence="3 6" id="KW-0812">Transmembrane</keyword>
<dbReference type="RefSeq" id="XP_002767107.1">
    <property type="nucleotide sequence ID" value="XM_002767061.1"/>
</dbReference>
<keyword evidence="4 6" id="KW-1133">Transmembrane helix</keyword>
<dbReference type="InParanoid" id="C5LU26"/>
<evidence type="ECO:0000313" key="9">
    <source>
        <dbReference type="Proteomes" id="UP000007800"/>
    </source>
</evidence>
<evidence type="ECO:0000256" key="5">
    <source>
        <dbReference type="ARBA" id="ARBA00023136"/>
    </source>
</evidence>
<evidence type="ECO:0000256" key="4">
    <source>
        <dbReference type="ARBA" id="ARBA00022989"/>
    </source>
</evidence>
<dbReference type="GO" id="GO:0005737">
    <property type="term" value="C:cytoplasm"/>
    <property type="evidence" value="ECO:0007669"/>
    <property type="project" value="TreeGrafter"/>
</dbReference>
<accession>C5LU26</accession>
<keyword evidence="9" id="KW-1185">Reference proteome</keyword>
<dbReference type="InterPro" id="IPR007248">
    <property type="entry name" value="Mpv17_PMP22"/>
</dbReference>
<evidence type="ECO:0000256" key="2">
    <source>
        <dbReference type="ARBA" id="ARBA00006824"/>
    </source>
</evidence>
<dbReference type="Pfam" id="PF04117">
    <property type="entry name" value="Mpv17_PMP22"/>
    <property type="match status" value="1"/>
</dbReference>
<comment type="subcellular location">
    <subcellularLocation>
        <location evidence="1">Membrane</location>
        <topology evidence="1">Multi-pass membrane protein</topology>
    </subcellularLocation>
</comment>
<dbReference type="GO" id="GO:0016020">
    <property type="term" value="C:membrane"/>
    <property type="evidence" value="ECO:0007669"/>
    <property type="project" value="UniProtKB-SubCell"/>
</dbReference>
<name>C5LU26_PERM5</name>
<reference evidence="8 9" key="1">
    <citation type="submission" date="2008-07" db="EMBL/GenBank/DDBJ databases">
        <authorList>
            <person name="El-Sayed N."/>
            <person name="Caler E."/>
            <person name="Inman J."/>
            <person name="Amedeo P."/>
            <person name="Hass B."/>
            <person name="Wortman J."/>
        </authorList>
    </citation>
    <scope>NUCLEOTIDE SEQUENCE [LARGE SCALE GENOMIC DNA]</scope>
    <source>
        <strain evidence="9">ATCC 50983 / TXsc</strain>
    </source>
</reference>
<dbReference type="GeneID" id="9051838"/>
<evidence type="ECO:0000256" key="6">
    <source>
        <dbReference type="RuleBase" id="RU363053"/>
    </source>
</evidence>
<protein>
    <submittedName>
        <fullName evidence="8">Protein Mpv17, putative</fullName>
    </submittedName>
</protein>
<evidence type="ECO:0000313" key="8">
    <source>
        <dbReference type="EMBL" id="EEQ99824.1"/>
    </source>
</evidence>